<dbReference type="Proteomes" id="UP000292052">
    <property type="component" value="Unassembled WGS sequence"/>
</dbReference>
<evidence type="ECO:0000256" key="1">
    <source>
        <dbReference type="SAM" id="MobiDB-lite"/>
    </source>
</evidence>
<evidence type="ECO:0000313" key="3">
    <source>
        <dbReference type="Proteomes" id="UP000292052"/>
    </source>
</evidence>
<sequence>MSKFLTNLFISKNKNNNNMLKSSNSAKLTHEQRNKHSEVYKQEISPVIMTRKMSLTKSGRMKEKKRKNTSVSEYFPRDDKYSTSQEDGNDINCDNDDDDNVFVSVDDVLKEMHQIGRMEVATS</sequence>
<feature type="region of interest" description="Disordered" evidence="1">
    <location>
        <begin position="56"/>
        <end position="97"/>
    </location>
</feature>
<feature type="compositionally biased region" description="Acidic residues" evidence="1">
    <location>
        <begin position="87"/>
        <end position="97"/>
    </location>
</feature>
<dbReference type="EMBL" id="QDEB01003290">
    <property type="protein sequence ID" value="RZC42944.1"/>
    <property type="molecule type" value="Genomic_DNA"/>
</dbReference>
<evidence type="ECO:0000313" key="2">
    <source>
        <dbReference type="EMBL" id="RZC42944.1"/>
    </source>
</evidence>
<name>A0A482WCZ0_ASBVE</name>
<protein>
    <submittedName>
        <fullName evidence="2">Uncharacterized protein</fullName>
    </submittedName>
</protein>
<keyword evidence="3" id="KW-1185">Reference proteome</keyword>
<dbReference type="OrthoDB" id="6779987at2759"/>
<comment type="caution">
    <text evidence="2">The sequence shown here is derived from an EMBL/GenBank/DDBJ whole genome shotgun (WGS) entry which is preliminary data.</text>
</comment>
<organism evidence="2 3">
    <name type="scientific">Asbolus verrucosus</name>
    <name type="common">Desert ironclad beetle</name>
    <dbReference type="NCBI Taxonomy" id="1661398"/>
    <lineage>
        <taxon>Eukaryota</taxon>
        <taxon>Metazoa</taxon>
        <taxon>Ecdysozoa</taxon>
        <taxon>Arthropoda</taxon>
        <taxon>Hexapoda</taxon>
        <taxon>Insecta</taxon>
        <taxon>Pterygota</taxon>
        <taxon>Neoptera</taxon>
        <taxon>Endopterygota</taxon>
        <taxon>Coleoptera</taxon>
        <taxon>Polyphaga</taxon>
        <taxon>Cucujiformia</taxon>
        <taxon>Tenebrionidae</taxon>
        <taxon>Pimeliinae</taxon>
        <taxon>Asbolus</taxon>
    </lineage>
</organism>
<proteinExistence type="predicted"/>
<feature type="compositionally biased region" description="Basic and acidic residues" evidence="1">
    <location>
        <begin position="28"/>
        <end position="37"/>
    </location>
</feature>
<dbReference type="AlphaFoldDB" id="A0A482WCZ0"/>
<reference evidence="2 3" key="1">
    <citation type="submission" date="2017-03" db="EMBL/GenBank/DDBJ databases">
        <title>Genome of the blue death feigning beetle - Asbolus verrucosus.</title>
        <authorList>
            <person name="Rider S.D."/>
        </authorList>
    </citation>
    <scope>NUCLEOTIDE SEQUENCE [LARGE SCALE GENOMIC DNA]</scope>
    <source>
        <strain evidence="2">Butters</strain>
        <tissue evidence="2">Head and leg muscle</tissue>
    </source>
</reference>
<feature type="compositionally biased region" description="Low complexity" evidence="1">
    <location>
        <begin position="15"/>
        <end position="27"/>
    </location>
</feature>
<accession>A0A482WCZ0</accession>
<gene>
    <name evidence="2" type="ORF">BDFB_000425</name>
</gene>
<feature type="region of interest" description="Disordered" evidence="1">
    <location>
        <begin position="15"/>
        <end position="37"/>
    </location>
</feature>